<dbReference type="AlphaFoldDB" id="A0AAD7NM08"/>
<sequence length="154" mass="17322">MSKPGFSRPAARGRRPRQTQTIRFVSSLSPSLFLPPSISLSPTHSETRRVCGHFETRSVRAHLETRSVCTLRRAASALMSRRVASDYLFRSHMLPICLADVPSQAQDAREDTLLTRRTTLTPPMRFPRRVVGWLLAVEEAQARESTSCDTSKRG</sequence>
<proteinExistence type="predicted"/>
<name>A0AAD7NM08_9AGAR</name>
<keyword evidence="2" id="KW-1185">Reference proteome</keyword>
<dbReference type="Proteomes" id="UP001215598">
    <property type="component" value="Unassembled WGS sequence"/>
</dbReference>
<reference evidence="1" key="1">
    <citation type="submission" date="2023-03" db="EMBL/GenBank/DDBJ databases">
        <title>Massive genome expansion in bonnet fungi (Mycena s.s.) driven by repeated elements and novel gene families across ecological guilds.</title>
        <authorList>
            <consortium name="Lawrence Berkeley National Laboratory"/>
            <person name="Harder C.B."/>
            <person name="Miyauchi S."/>
            <person name="Viragh M."/>
            <person name="Kuo A."/>
            <person name="Thoen E."/>
            <person name="Andreopoulos B."/>
            <person name="Lu D."/>
            <person name="Skrede I."/>
            <person name="Drula E."/>
            <person name="Henrissat B."/>
            <person name="Morin E."/>
            <person name="Kohler A."/>
            <person name="Barry K."/>
            <person name="LaButti K."/>
            <person name="Morin E."/>
            <person name="Salamov A."/>
            <person name="Lipzen A."/>
            <person name="Mereny Z."/>
            <person name="Hegedus B."/>
            <person name="Baldrian P."/>
            <person name="Stursova M."/>
            <person name="Weitz H."/>
            <person name="Taylor A."/>
            <person name="Grigoriev I.V."/>
            <person name="Nagy L.G."/>
            <person name="Martin F."/>
            <person name="Kauserud H."/>
        </authorList>
    </citation>
    <scope>NUCLEOTIDE SEQUENCE</scope>
    <source>
        <strain evidence="1">CBHHK182m</strain>
    </source>
</reference>
<accession>A0AAD7NM08</accession>
<comment type="caution">
    <text evidence="1">The sequence shown here is derived from an EMBL/GenBank/DDBJ whole genome shotgun (WGS) entry which is preliminary data.</text>
</comment>
<gene>
    <name evidence="1" type="ORF">B0H16DRAFT_1523163</name>
</gene>
<evidence type="ECO:0000313" key="1">
    <source>
        <dbReference type="EMBL" id="KAJ7766130.1"/>
    </source>
</evidence>
<dbReference type="EMBL" id="JARKIB010000024">
    <property type="protein sequence ID" value="KAJ7766130.1"/>
    <property type="molecule type" value="Genomic_DNA"/>
</dbReference>
<evidence type="ECO:0000313" key="2">
    <source>
        <dbReference type="Proteomes" id="UP001215598"/>
    </source>
</evidence>
<protein>
    <submittedName>
        <fullName evidence="1">Uncharacterized protein</fullName>
    </submittedName>
</protein>
<organism evidence="1 2">
    <name type="scientific">Mycena metata</name>
    <dbReference type="NCBI Taxonomy" id="1033252"/>
    <lineage>
        <taxon>Eukaryota</taxon>
        <taxon>Fungi</taxon>
        <taxon>Dikarya</taxon>
        <taxon>Basidiomycota</taxon>
        <taxon>Agaricomycotina</taxon>
        <taxon>Agaricomycetes</taxon>
        <taxon>Agaricomycetidae</taxon>
        <taxon>Agaricales</taxon>
        <taxon>Marasmiineae</taxon>
        <taxon>Mycenaceae</taxon>
        <taxon>Mycena</taxon>
    </lineage>
</organism>